<dbReference type="HOGENOM" id="CLU_098240_3_1_11"/>
<accession>E1QVT3</accession>
<dbReference type="HAMAP" id="MF_00651">
    <property type="entry name" value="Nuclease_YqgF"/>
    <property type="match status" value="1"/>
</dbReference>
<keyword evidence="3 5" id="KW-0540">Nuclease</keyword>
<protein>
    <recommendedName>
        <fullName evidence="5">Putative pre-16S rRNA nuclease</fullName>
        <ecNumber evidence="5">3.1.-.-</ecNumber>
    </recommendedName>
</protein>
<evidence type="ECO:0000256" key="4">
    <source>
        <dbReference type="ARBA" id="ARBA00022801"/>
    </source>
</evidence>
<evidence type="ECO:0000256" key="3">
    <source>
        <dbReference type="ARBA" id="ARBA00022722"/>
    </source>
</evidence>
<dbReference type="eggNOG" id="COG0816">
    <property type="taxonomic scope" value="Bacteria"/>
</dbReference>
<dbReference type="NCBIfam" id="TIGR00250">
    <property type="entry name" value="RNAse_H_YqgF"/>
    <property type="match status" value="1"/>
</dbReference>
<dbReference type="InterPro" id="IPR037027">
    <property type="entry name" value="YqgF/RNaseH-like_dom_sf"/>
</dbReference>
<evidence type="ECO:0000256" key="1">
    <source>
        <dbReference type="ARBA" id="ARBA00022490"/>
    </source>
</evidence>
<reference evidence="7 8" key="1">
    <citation type="journal article" date="2010" name="Stand. Genomic Sci.">
        <title>Complete genome sequence of Olsenella uli type strain (VPI D76D-27C).</title>
        <authorList>
            <person name="Goker M."/>
            <person name="Held B."/>
            <person name="Lucas S."/>
            <person name="Nolan M."/>
            <person name="Yasawong M."/>
            <person name="Glavina Del Rio T."/>
            <person name="Tice H."/>
            <person name="Cheng J.F."/>
            <person name="Bruce D."/>
            <person name="Detter J.C."/>
            <person name="Tapia R."/>
            <person name="Han C."/>
            <person name="Goodwin L."/>
            <person name="Pitluck S."/>
            <person name="Liolios K."/>
            <person name="Ivanova N."/>
            <person name="Mavromatis K."/>
            <person name="Mikhailova N."/>
            <person name="Pati A."/>
            <person name="Chen A."/>
            <person name="Palaniappan K."/>
            <person name="Land M."/>
            <person name="Hauser L."/>
            <person name="Chang Y.J."/>
            <person name="Jeffries C.D."/>
            <person name="Rohde M."/>
            <person name="Sikorski J."/>
            <person name="Pukall R."/>
            <person name="Woyke T."/>
            <person name="Bristow J."/>
            <person name="Eisen J.A."/>
            <person name="Markowitz V."/>
            <person name="Hugenholtz P."/>
            <person name="Kyrpides N.C."/>
            <person name="Klenk H.P."/>
            <person name="Lapidus A."/>
        </authorList>
    </citation>
    <scope>NUCLEOTIDE SEQUENCE [LARGE SCALE GENOMIC DNA]</scope>
    <source>
        <strain evidence="8">ATCC 49627 / DSM 7084 / CIP 109912 / JCM 12494 / NCIMB 702895 / VPI D76D-27C</strain>
    </source>
</reference>
<organism evidence="7 8">
    <name type="scientific">Olsenella uli (strain ATCC 49627 / DSM 7084 / CCUG 31166 / CIP 109912 / JCM 12494 / LMG 11480 / NCIMB 702895 / VPI D76D-27C)</name>
    <name type="common">Lactobacillus uli</name>
    <dbReference type="NCBI Taxonomy" id="633147"/>
    <lineage>
        <taxon>Bacteria</taxon>
        <taxon>Bacillati</taxon>
        <taxon>Actinomycetota</taxon>
        <taxon>Coriobacteriia</taxon>
        <taxon>Coriobacteriales</taxon>
        <taxon>Atopobiaceae</taxon>
        <taxon>Olsenella</taxon>
    </lineage>
</organism>
<keyword evidence="4 5" id="KW-0378">Hydrolase</keyword>
<evidence type="ECO:0000256" key="2">
    <source>
        <dbReference type="ARBA" id="ARBA00022517"/>
    </source>
</evidence>
<dbReference type="PANTHER" id="PTHR33317:SF4">
    <property type="entry name" value="POLYNUCLEOTIDYL TRANSFERASE, RIBONUCLEASE H-LIKE SUPERFAMILY PROTEIN"/>
    <property type="match status" value="1"/>
</dbReference>
<dbReference type="EC" id="3.1.-.-" evidence="5"/>
<dbReference type="KEGG" id="ols:Olsu_1126"/>
<evidence type="ECO:0000313" key="8">
    <source>
        <dbReference type="Proteomes" id="UP000000333"/>
    </source>
</evidence>
<dbReference type="PANTHER" id="PTHR33317">
    <property type="entry name" value="POLYNUCLEOTIDYL TRANSFERASE, RIBONUCLEASE H-LIKE SUPERFAMILY PROTEIN"/>
    <property type="match status" value="1"/>
</dbReference>
<dbReference type="Gene3D" id="3.30.420.140">
    <property type="entry name" value="YqgF/RNase H-like domain"/>
    <property type="match status" value="1"/>
</dbReference>
<gene>
    <name evidence="7" type="ordered locus">Olsu_1126</name>
</gene>
<dbReference type="GeneID" id="78512549"/>
<dbReference type="Proteomes" id="UP000000333">
    <property type="component" value="Chromosome"/>
</dbReference>
<proteinExistence type="inferred from homology"/>
<comment type="subcellular location">
    <subcellularLocation>
        <location evidence="5">Cytoplasm</location>
    </subcellularLocation>
</comment>
<keyword evidence="8" id="KW-1185">Reference proteome</keyword>
<dbReference type="SMART" id="SM00732">
    <property type="entry name" value="YqgFc"/>
    <property type="match status" value="1"/>
</dbReference>
<dbReference type="InterPro" id="IPR006641">
    <property type="entry name" value="YqgF/RNaseH-like_dom"/>
</dbReference>
<dbReference type="RefSeq" id="WP_013251988.1">
    <property type="nucleotide sequence ID" value="NC_014363.1"/>
</dbReference>
<dbReference type="GO" id="GO:0005829">
    <property type="term" value="C:cytosol"/>
    <property type="evidence" value="ECO:0007669"/>
    <property type="project" value="TreeGrafter"/>
</dbReference>
<keyword evidence="2 5" id="KW-0690">Ribosome biogenesis</keyword>
<dbReference type="AlphaFoldDB" id="E1QVT3"/>
<dbReference type="InterPro" id="IPR012337">
    <property type="entry name" value="RNaseH-like_sf"/>
</dbReference>
<evidence type="ECO:0000259" key="6">
    <source>
        <dbReference type="SMART" id="SM00732"/>
    </source>
</evidence>
<name>E1QVT3_OLSUV</name>
<dbReference type="EMBL" id="CP002106">
    <property type="protein sequence ID" value="ADK68236.1"/>
    <property type="molecule type" value="Genomic_DNA"/>
</dbReference>
<comment type="similarity">
    <text evidence="5">Belongs to the YqgF HJR family.</text>
</comment>
<keyword evidence="1 5" id="KW-0963">Cytoplasm</keyword>
<dbReference type="GO" id="GO:0004518">
    <property type="term" value="F:nuclease activity"/>
    <property type="evidence" value="ECO:0007669"/>
    <property type="project" value="UniProtKB-KW"/>
</dbReference>
<dbReference type="OrthoDB" id="9790539at2"/>
<dbReference type="GO" id="GO:0016788">
    <property type="term" value="F:hydrolase activity, acting on ester bonds"/>
    <property type="evidence" value="ECO:0007669"/>
    <property type="project" value="UniProtKB-UniRule"/>
</dbReference>
<sequence length="137" mass="15037">MRALALDIGEVRVGIAASDASGAVASPVRVLPAQEVLSCSRTFRRILEDYEPDVLVCGRPLTMAGEDGPQADRVMGQARRIATSCDLPLEFADERLSSQEAKRILREEGYSERDMRGRVDMVAASLFLQAWLDARKA</sequence>
<dbReference type="InterPro" id="IPR005227">
    <property type="entry name" value="YqgF"/>
</dbReference>
<dbReference type="STRING" id="633147.Olsu_1126"/>
<comment type="function">
    <text evidence="5">Could be a nuclease involved in processing of the 5'-end of pre-16S rRNA.</text>
</comment>
<evidence type="ECO:0000313" key="7">
    <source>
        <dbReference type="EMBL" id="ADK68236.1"/>
    </source>
</evidence>
<dbReference type="Pfam" id="PF03652">
    <property type="entry name" value="RuvX"/>
    <property type="match status" value="1"/>
</dbReference>
<dbReference type="SUPFAM" id="SSF53098">
    <property type="entry name" value="Ribonuclease H-like"/>
    <property type="match status" value="1"/>
</dbReference>
<dbReference type="CDD" id="cd16964">
    <property type="entry name" value="YqgF"/>
    <property type="match status" value="1"/>
</dbReference>
<feature type="domain" description="YqgF/RNase H-like" evidence="6">
    <location>
        <begin position="1"/>
        <end position="101"/>
    </location>
</feature>
<evidence type="ECO:0000256" key="5">
    <source>
        <dbReference type="HAMAP-Rule" id="MF_00651"/>
    </source>
</evidence>
<dbReference type="GO" id="GO:0000967">
    <property type="term" value="P:rRNA 5'-end processing"/>
    <property type="evidence" value="ECO:0007669"/>
    <property type="project" value="UniProtKB-UniRule"/>
</dbReference>